<name>A0A6G1HVI6_9PEZI</name>
<reference evidence="2" key="1">
    <citation type="journal article" date="2020" name="Stud. Mycol.">
        <title>101 Dothideomycetes genomes: a test case for predicting lifestyles and emergence of pathogens.</title>
        <authorList>
            <person name="Haridas S."/>
            <person name="Albert R."/>
            <person name="Binder M."/>
            <person name="Bloem J."/>
            <person name="Labutti K."/>
            <person name="Salamov A."/>
            <person name="Andreopoulos B."/>
            <person name="Baker S."/>
            <person name="Barry K."/>
            <person name="Bills G."/>
            <person name="Bluhm B."/>
            <person name="Cannon C."/>
            <person name="Castanera R."/>
            <person name="Culley D."/>
            <person name="Daum C."/>
            <person name="Ezra D."/>
            <person name="Gonzalez J."/>
            <person name="Henrissat B."/>
            <person name="Kuo A."/>
            <person name="Liang C."/>
            <person name="Lipzen A."/>
            <person name="Lutzoni F."/>
            <person name="Magnuson J."/>
            <person name="Mondo S."/>
            <person name="Nolan M."/>
            <person name="Ohm R."/>
            <person name="Pangilinan J."/>
            <person name="Park H.-J."/>
            <person name="Ramirez L."/>
            <person name="Alfaro M."/>
            <person name="Sun H."/>
            <person name="Tritt A."/>
            <person name="Yoshinaga Y."/>
            <person name="Zwiers L.-H."/>
            <person name="Turgeon B."/>
            <person name="Goodwin S."/>
            <person name="Spatafora J."/>
            <person name="Crous P."/>
            <person name="Grigoriev I."/>
        </authorList>
    </citation>
    <scope>NUCLEOTIDE SEQUENCE</scope>
    <source>
        <strain evidence="2">CBS 262.69</strain>
    </source>
</reference>
<feature type="region of interest" description="Disordered" evidence="1">
    <location>
        <begin position="148"/>
        <end position="443"/>
    </location>
</feature>
<feature type="compositionally biased region" description="Basic and acidic residues" evidence="1">
    <location>
        <begin position="361"/>
        <end position="386"/>
    </location>
</feature>
<feature type="compositionally biased region" description="Low complexity" evidence="1">
    <location>
        <begin position="170"/>
        <end position="184"/>
    </location>
</feature>
<dbReference type="EMBL" id="ML996696">
    <property type="protein sequence ID" value="KAF2400068.1"/>
    <property type="molecule type" value="Genomic_DNA"/>
</dbReference>
<dbReference type="PRINTS" id="PR01217">
    <property type="entry name" value="PRICHEXTENSN"/>
</dbReference>
<dbReference type="Proteomes" id="UP000799640">
    <property type="component" value="Unassembled WGS sequence"/>
</dbReference>
<feature type="compositionally biased region" description="Polar residues" evidence="1">
    <location>
        <begin position="246"/>
        <end position="261"/>
    </location>
</feature>
<organism evidence="2 3">
    <name type="scientific">Trichodelitschia bisporula</name>
    <dbReference type="NCBI Taxonomy" id="703511"/>
    <lineage>
        <taxon>Eukaryota</taxon>
        <taxon>Fungi</taxon>
        <taxon>Dikarya</taxon>
        <taxon>Ascomycota</taxon>
        <taxon>Pezizomycotina</taxon>
        <taxon>Dothideomycetes</taxon>
        <taxon>Dothideomycetes incertae sedis</taxon>
        <taxon>Phaeotrichales</taxon>
        <taxon>Phaeotrichaceae</taxon>
        <taxon>Trichodelitschia</taxon>
    </lineage>
</organism>
<gene>
    <name evidence="2" type="ORF">EJ06DRAFT_582636</name>
</gene>
<keyword evidence="3" id="KW-1185">Reference proteome</keyword>
<feature type="region of interest" description="Disordered" evidence="1">
    <location>
        <begin position="31"/>
        <end position="51"/>
    </location>
</feature>
<feature type="compositionally biased region" description="Basic and acidic residues" evidence="1">
    <location>
        <begin position="275"/>
        <end position="290"/>
    </location>
</feature>
<feature type="compositionally biased region" description="Pro residues" evidence="1">
    <location>
        <begin position="152"/>
        <end position="169"/>
    </location>
</feature>
<accession>A0A6G1HVI6</accession>
<evidence type="ECO:0000256" key="1">
    <source>
        <dbReference type="SAM" id="MobiDB-lite"/>
    </source>
</evidence>
<evidence type="ECO:0000313" key="3">
    <source>
        <dbReference type="Proteomes" id="UP000799640"/>
    </source>
</evidence>
<feature type="region of interest" description="Disordered" evidence="1">
    <location>
        <begin position="474"/>
        <end position="504"/>
    </location>
</feature>
<protein>
    <submittedName>
        <fullName evidence="2">Uncharacterized protein</fullName>
    </submittedName>
</protein>
<feature type="compositionally biased region" description="Pro residues" evidence="1">
    <location>
        <begin position="393"/>
        <end position="414"/>
    </location>
</feature>
<sequence>MPRTDTTISSILSAFTTTLDSLRALRSRRHHRKRVLKAPRGGCVPVEPAPADEDALSHSLRRGAGDVQREYERHYRDRGEGFAAGDHLAHASLSRTLAKLNARLVAIVGALMHRPPKSTPDYRSLASIADISRAEALDALESLSRRISAPPVSAPPPGPAPLPTPPPSTSPVVIEPDTTPTHTNTHPRRRPARLTPPRRGVRNSPPYPLTPPPTTVRRITLPTSPTPQLALVRPAPTPPRSREHTPQTTNSPRSRDATPQQGSSTPRGTPRPSPRRRDTPPSRGTPHDRTSPPSNGTPLDRDLSVILTTPSPRNTPPPAYTAFALPASPPAELPATPVPTPAPAPLPTPVAVGGEGRRRRSGEEEGGWRRGSREEGGRRRGSREADQEGASPLPAPVPAPAAVRPPPPPPPANPPRRARVSAPPRAEESCYAATLRKTRPESQYTFASDSTKLGEIPMGRWAVAWDWEEMERGNREAREMGLRVDGGGRGDGERREGRGWRLWR</sequence>
<proteinExistence type="predicted"/>
<feature type="compositionally biased region" description="Pro residues" evidence="1">
    <location>
        <begin position="327"/>
        <end position="348"/>
    </location>
</feature>
<dbReference type="OrthoDB" id="5226911at2759"/>
<evidence type="ECO:0000313" key="2">
    <source>
        <dbReference type="EMBL" id="KAF2400068.1"/>
    </source>
</evidence>
<feature type="compositionally biased region" description="Pro residues" evidence="1">
    <location>
        <begin position="205"/>
        <end position="214"/>
    </location>
</feature>
<dbReference type="AlphaFoldDB" id="A0A6G1HVI6"/>